<sequence length="173" mass="18860">MINYSVFMQMNALKPDQPEKAYARAQVNEVMTFEKFVRHIADHNGVFSRGTVKGVVSDMCVCLVEQLLNGNKVQLGELGTFGISLTCEGAETLQKFTADNIIGVNILFTPGVDFENLRSRAEFAPVSSRAAQLATYKAERAGESTVDLEAAKRKPSHSESPDEETGTDSPGNI</sequence>
<feature type="region of interest" description="Disordered" evidence="2">
    <location>
        <begin position="139"/>
        <end position="173"/>
    </location>
</feature>
<evidence type="ECO:0000256" key="1">
    <source>
        <dbReference type="ARBA" id="ARBA00023125"/>
    </source>
</evidence>
<feature type="domain" description="HU" evidence="3">
    <location>
        <begin position="2"/>
        <end position="123"/>
    </location>
</feature>
<dbReference type="Pfam" id="PF18291">
    <property type="entry name" value="HU-HIG"/>
    <property type="match status" value="1"/>
</dbReference>
<dbReference type="NCBIfam" id="TIGR01201">
    <property type="entry name" value="HU_rel"/>
    <property type="match status" value="1"/>
</dbReference>
<evidence type="ECO:0000313" key="5">
    <source>
        <dbReference type="Proteomes" id="UP000823847"/>
    </source>
</evidence>
<gene>
    <name evidence="4" type="ORF">H9848_10565</name>
</gene>
<evidence type="ECO:0000313" key="4">
    <source>
        <dbReference type="EMBL" id="HIX87029.1"/>
    </source>
</evidence>
<reference evidence="4" key="1">
    <citation type="journal article" date="2021" name="PeerJ">
        <title>Extensive microbial diversity within the chicken gut microbiome revealed by metagenomics and culture.</title>
        <authorList>
            <person name="Gilroy R."/>
            <person name="Ravi A."/>
            <person name="Getino M."/>
            <person name="Pursley I."/>
            <person name="Horton D.L."/>
            <person name="Alikhan N.F."/>
            <person name="Baker D."/>
            <person name="Gharbi K."/>
            <person name="Hall N."/>
            <person name="Watson M."/>
            <person name="Adriaenssens E.M."/>
            <person name="Foster-Nyarko E."/>
            <person name="Jarju S."/>
            <person name="Secka A."/>
            <person name="Antonio M."/>
            <person name="Oren A."/>
            <person name="Chaudhuri R.R."/>
            <person name="La Ragione R."/>
            <person name="Hildebrand F."/>
            <person name="Pallen M.J."/>
        </authorList>
    </citation>
    <scope>NUCLEOTIDE SEQUENCE</scope>
    <source>
        <strain evidence="4">ChiHecec2B26-12326</strain>
    </source>
</reference>
<evidence type="ECO:0000259" key="3">
    <source>
        <dbReference type="Pfam" id="PF18291"/>
    </source>
</evidence>
<dbReference type="InterPro" id="IPR005902">
    <property type="entry name" value="HU_DNA-bd_put"/>
</dbReference>
<dbReference type="EMBL" id="DXEN01000078">
    <property type="protein sequence ID" value="HIX87029.1"/>
    <property type="molecule type" value="Genomic_DNA"/>
</dbReference>
<reference evidence="4" key="2">
    <citation type="submission" date="2021-04" db="EMBL/GenBank/DDBJ databases">
        <authorList>
            <person name="Gilroy R."/>
        </authorList>
    </citation>
    <scope>NUCLEOTIDE SEQUENCE</scope>
    <source>
        <strain evidence="4">ChiHecec2B26-12326</strain>
    </source>
</reference>
<dbReference type="GO" id="GO:0003677">
    <property type="term" value="F:DNA binding"/>
    <property type="evidence" value="ECO:0007669"/>
    <property type="project" value="UniProtKB-KW"/>
</dbReference>
<proteinExistence type="predicted"/>
<comment type="caution">
    <text evidence="4">The sequence shown here is derived from an EMBL/GenBank/DDBJ whole genome shotgun (WGS) entry which is preliminary data.</text>
</comment>
<evidence type="ECO:0000256" key="2">
    <source>
        <dbReference type="SAM" id="MobiDB-lite"/>
    </source>
</evidence>
<dbReference type="Proteomes" id="UP000823847">
    <property type="component" value="Unassembled WGS sequence"/>
</dbReference>
<dbReference type="AlphaFoldDB" id="A0A9D1XT72"/>
<dbReference type="SUPFAM" id="SSF47729">
    <property type="entry name" value="IHF-like DNA-binding proteins"/>
    <property type="match status" value="1"/>
</dbReference>
<protein>
    <submittedName>
        <fullName evidence="4">HU family DNA-binding protein</fullName>
    </submittedName>
</protein>
<name>A0A9D1XT72_9BACT</name>
<dbReference type="InterPro" id="IPR010992">
    <property type="entry name" value="IHF-like_DNA-bd_dom_sf"/>
</dbReference>
<organism evidence="4 5">
    <name type="scientific">Candidatus Parabacteroides intestinigallinarum</name>
    <dbReference type="NCBI Taxonomy" id="2838722"/>
    <lineage>
        <taxon>Bacteria</taxon>
        <taxon>Pseudomonadati</taxon>
        <taxon>Bacteroidota</taxon>
        <taxon>Bacteroidia</taxon>
        <taxon>Bacteroidales</taxon>
        <taxon>Tannerellaceae</taxon>
        <taxon>Parabacteroides</taxon>
    </lineage>
</organism>
<accession>A0A9D1XT72</accession>
<dbReference type="InterPro" id="IPR041607">
    <property type="entry name" value="HU-HIG"/>
</dbReference>
<keyword evidence="1 4" id="KW-0238">DNA-binding</keyword>
<feature type="compositionally biased region" description="Basic and acidic residues" evidence="2">
    <location>
        <begin position="149"/>
        <end position="160"/>
    </location>
</feature>